<gene>
    <name evidence="2" type="ORF">SMN809_LOCUS52036</name>
</gene>
<protein>
    <submittedName>
        <fullName evidence="2">Uncharacterized protein</fullName>
    </submittedName>
</protein>
<dbReference type="EMBL" id="CAJOBI010175789">
    <property type="protein sequence ID" value="CAF4907002.1"/>
    <property type="molecule type" value="Genomic_DNA"/>
</dbReference>
<dbReference type="Proteomes" id="UP000676336">
    <property type="component" value="Unassembled WGS sequence"/>
</dbReference>
<reference evidence="2" key="1">
    <citation type="submission" date="2021-02" db="EMBL/GenBank/DDBJ databases">
        <authorList>
            <person name="Nowell W R."/>
        </authorList>
    </citation>
    <scope>NUCLEOTIDE SEQUENCE</scope>
</reference>
<accession>A0A8S3CNZ0</accession>
<evidence type="ECO:0000256" key="1">
    <source>
        <dbReference type="SAM" id="MobiDB-lite"/>
    </source>
</evidence>
<proteinExistence type="predicted"/>
<organism evidence="2 3">
    <name type="scientific">Rotaria magnacalcarata</name>
    <dbReference type="NCBI Taxonomy" id="392030"/>
    <lineage>
        <taxon>Eukaryota</taxon>
        <taxon>Metazoa</taxon>
        <taxon>Spiralia</taxon>
        <taxon>Gnathifera</taxon>
        <taxon>Rotifera</taxon>
        <taxon>Eurotatoria</taxon>
        <taxon>Bdelloidea</taxon>
        <taxon>Philodinida</taxon>
        <taxon>Philodinidae</taxon>
        <taxon>Rotaria</taxon>
    </lineage>
</organism>
<sequence>MLRNTTHHSTRPKHIYDVSTSQEARDNRFVRQLPSRYILRTENNLGALNGNTSRIASCDRQLLDYESICCLLVLLF</sequence>
<dbReference type="AlphaFoldDB" id="A0A8S3CNZ0"/>
<feature type="non-terminal residue" evidence="2">
    <location>
        <position position="76"/>
    </location>
</feature>
<feature type="region of interest" description="Disordered" evidence="1">
    <location>
        <begin position="1"/>
        <end position="20"/>
    </location>
</feature>
<comment type="caution">
    <text evidence="2">The sequence shown here is derived from an EMBL/GenBank/DDBJ whole genome shotgun (WGS) entry which is preliminary data.</text>
</comment>
<evidence type="ECO:0000313" key="3">
    <source>
        <dbReference type="Proteomes" id="UP000676336"/>
    </source>
</evidence>
<evidence type="ECO:0000313" key="2">
    <source>
        <dbReference type="EMBL" id="CAF4907002.1"/>
    </source>
</evidence>
<name>A0A8S3CNZ0_9BILA</name>
<feature type="compositionally biased region" description="Basic residues" evidence="1">
    <location>
        <begin position="1"/>
        <end position="13"/>
    </location>
</feature>